<dbReference type="Proteomes" id="UP001274896">
    <property type="component" value="Unassembled WGS sequence"/>
</dbReference>
<dbReference type="InterPro" id="IPR031435">
    <property type="entry name" value="TMEM132_N"/>
</dbReference>
<feature type="domain" description="Transmembrane protein TMEM132 cohesin-like" evidence="2">
    <location>
        <begin position="276"/>
        <end position="318"/>
    </location>
</feature>
<dbReference type="PANTHER" id="PTHR13388:SF25">
    <property type="entry name" value="SI:DKEY-112M2.1"/>
    <property type="match status" value="1"/>
</dbReference>
<evidence type="ECO:0000259" key="3">
    <source>
        <dbReference type="Pfam" id="PF23481"/>
    </source>
</evidence>
<feature type="domain" description="Transmembrane protein TMEM132 second Ig-like" evidence="3">
    <location>
        <begin position="127"/>
        <end position="254"/>
    </location>
</feature>
<dbReference type="InterPro" id="IPR055422">
    <property type="entry name" value="Ig_TMEM132_2nd"/>
</dbReference>
<evidence type="ECO:0000313" key="4">
    <source>
        <dbReference type="EMBL" id="KAK3523636.1"/>
    </source>
</evidence>
<evidence type="ECO:0000313" key="5">
    <source>
        <dbReference type="Proteomes" id="UP001274896"/>
    </source>
</evidence>
<dbReference type="Pfam" id="PF23481">
    <property type="entry name" value="Ig_TMEM132_2nd"/>
    <property type="match status" value="1"/>
</dbReference>
<reference evidence="4" key="1">
    <citation type="submission" date="2023-06" db="EMBL/GenBank/DDBJ databases">
        <title>Male Hemibagrus guttatus genome.</title>
        <authorList>
            <person name="Bian C."/>
        </authorList>
    </citation>
    <scope>NUCLEOTIDE SEQUENCE</scope>
    <source>
        <strain evidence="4">Male_cb2023</strain>
        <tissue evidence="4">Muscle</tissue>
    </source>
</reference>
<protein>
    <recommendedName>
        <fullName evidence="6">Transmembrane protein 132C</fullName>
    </recommendedName>
</protein>
<dbReference type="PANTHER" id="PTHR13388">
    <property type="entry name" value="DETONATOR, ISOFORM E"/>
    <property type="match status" value="1"/>
</dbReference>
<dbReference type="Pfam" id="PF15705">
    <property type="entry name" value="TMEM132_N"/>
    <property type="match status" value="1"/>
</dbReference>
<dbReference type="EMBL" id="JAUCMX010000014">
    <property type="protein sequence ID" value="KAK3523636.1"/>
    <property type="molecule type" value="Genomic_DNA"/>
</dbReference>
<evidence type="ECO:0000259" key="1">
    <source>
        <dbReference type="Pfam" id="PF15705"/>
    </source>
</evidence>
<dbReference type="AlphaFoldDB" id="A0AAE0QJR1"/>
<keyword evidence="5" id="KW-1185">Reference proteome</keyword>
<comment type="caution">
    <text evidence="4">The sequence shown here is derived from an EMBL/GenBank/DDBJ whole genome shotgun (WGS) entry which is preliminary data.</text>
</comment>
<name>A0AAE0QJR1_9TELE</name>
<organism evidence="4 5">
    <name type="scientific">Hemibagrus guttatus</name>
    <dbReference type="NCBI Taxonomy" id="175788"/>
    <lineage>
        <taxon>Eukaryota</taxon>
        <taxon>Metazoa</taxon>
        <taxon>Chordata</taxon>
        <taxon>Craniata</taxon>
        <taxon>Vertebrata</taxon>
        <taxon>Euteleostomi</taxon>
        <taxon>Actinopterygii</taxon>
        <taxon>Neopterygii</taxon>
        <taxon>Teleostei</taxon>
        <taxon>Ostariophysi</taxon>
        <taxon>Siluriformes</taxon>
        <taxon>Bagridae</taxon>
        <taxon>Hemibagrus</taxon>
    </lineage>
</organism>
<dbReference type="Pfam" id="PF23039">
    <property type="entry name" value="TMEM132_3rd"/>
    <property type="match status" value="1"/>
</dbReference>
<feature type="domain" description="Transmembrane protein TMEM132 N-terminal" evidence="1">
    <location>
        <begin position="36"/>
        <end position="98"/>
    </location>
</feature>
<accession>A0AAE0QJR1</accession>
<gene>
    <name evidence="4" type="ORF">QTP70_005840</name>
</gene>
<dbReference type="InterPro" id="IPR026307">
    <property type="entry name" value="TMEM132"/>
</dbReference>
<dbReference type="InterPro" id="IPR055421">
    <property type="entry name" value="TMEM132_3rd"/>
</dbReference>
<sequence length="318" mass="35797">MSDVSPCLLSYLAVMDGRLLLEGLPRFGTVPTYLPVQYQVLNAELAFFLKEANQDIMRNSSLQARTELFFIQQARRNPVVNASYGPFSVQQPIPMELLDPGIFNNPATSSLSSSSSSSAPLFTFNWKIQTFIISERIHLSWPKVQVLFYIVGRDWDDYSTMDHLPCIRMFAFHETQEVRGTCRLKGELGLCVAELEPLPSWFSPPSVVPGRQRAPQTEGTPVELYYMVQSTETGECNLESSRKSAAIRSEPQEPAGYFSGPTPMRRIGSVRLFQPLSELRLDRNFVVMVPSRPIRQRETVSAFLAASALSSVEIFTLR</sequence>
<evidence type="ECO:0000259" key="2">
    <source>
        <dbReference type="Pfam" id="PF23039"/>
    </source>
</evidence>
<proteinExistence type="predicted"/>
<evidence type="ECO:0008006" key="6">
    <source>
        <dbReference type="Google" id="ProtNLM"/>
    </source>
</evidence>